<reference evidence="2" key="1">
    <citation type="submission" date="2021-06" db="EMBL/GenBank/DDBJ databases">
        <title>Comparative genomics, transcriptomics and evolutionary studies reveal genomic signatures of adaptation to plant cell wall in hemibiotrophic fungi.</title>
        <authorList>
            <consortium name="DOE Joint Genome Institute"/>
            <person name="Baroncelli R."/>
            <person name="Diaz J.F."/>
            <person name="Benocci T."/>
            <person name="Peng M."/>
            <person name="Battaglia E."/>
            <person name="Haridas S."/>
            <person name="Andreopoulos W."/>
            <person name="Labutti K."/>
            <person name="Pangilinan J."/>
            <person name="Floch G.L."/>
            <person name="Makela M.R."/>
            <person name="Henrissat B."/>
            <person name="Grigoriev I.V."/>
            <person name="Crouch J.A."/>
            <person name="De Vries R.P."/>
            <person name="Sukno S.A."/>
            <person name="Thon M.R."/>
        </authorList>
    </citation>
    <scope>NUCLEOTIDE SEQUENCE</scope>
    <source>
        <strain evidence="2">CBS 125086</strain>
    </source>
</reference>
<dbReference type="GeneID" id="85439363"/>
<dbReference type="EMBL" id="JAHLJV010000047">
    <property type="protein sequence ID" value="KAK1585151.1"/>
    <property type="molecule type" value="Genomic_DNA"/>
</dbReference>
<sequence length="80" mass="9202">LSCVAHYLAEHRDLYERLHTDKEEHDRVKAHQAHGGVDGRESSKSWRPGLEAVSFTEKGRCHKQALSAPKRTYFGNMKQQ</sequence>
<evidence type="ECO:0000313" key="3">
    <source>
        <dbReference type="Proteomes" id="UP001230504"/>
    </source>
</evidence>
<dbReference type="Proteomes" id="UP001230504">
    <property type="component" value="Unassembled WGS sequence"/>
</dbReference>
<dbReference type="AlphaFoldDB" id="A0AAD8PVV8"/>
<dbReference type="RefSeq" id="XP_060412195.1">
    <property type="nucleotide sequence ID" value="XM_060555123.1"/>
</dbReference>
<organism evidence="2 3">
    <name type="scientific">Colletotrichum navitas</name>
    <dbReference type="NCBI Taxonomy" id="681940"/>
    <lineage>
        <taxon>Eukaryota</taxon>
        <taxon>Fungi</taxon>
        <taxon>Dikarya</taxon>
        <taxon>Ascomycota</taxon>
        <taxon>Pezizomycotina</taxon>
        <taxon>Sordariomycetes</taxon>
        <taxon>Hypocreomycetidae</taxon>
        <taxon>Glomerellales</taxon>
        <taxon>Glomerellaceae</taxon>
        <taxon>Colletotrichum</taxon>
        <taxon>Colletotrichum graminicola species complex</taxon>
    </lineage>
</organism>
<name>A0AAD8PVV8_9PEZI</name>
<proteinExistence type="predicted"/>
<keyword evidence="3" id="KW-1185">Reference proteome</keyword>
<comment type="caution">
    <text evidence="2">The sequence shown here is derived from an EMBL/GenBank/DDBJ whole genome shotgun (WGS) entry which is preliminary data.</text>
</comment>
<feature type="non-terminal residue" evidence="2">
    <location>
        <position position="80"/>
    </location>
</feature>
<evidence type="ECO:0000313" key="2">
    <source>
        <dbReference type="EMBL" id="KAK1585151.1"/>
    </source>
</evidence>
<evidence type="ECO:0000256" key="1">
    <source>
        <dbReference type="SAM" id="MobiDB-lite"/>
    </source>
</evidence>
<accession>A0AAD8PVV8</accession>
<protein>
    <submittedName>
        <fullName evidence="2">Uncharacterized protein</fullName>
    </submittedName>
</protein>
<feature type="region of interest" description="Disordered" evidence="1">
    <location>
        <begin position="23"/>
        <end position="46"/>
    </location>
</feature>
<gene>
    <name evidence="2" type="ORF">LY79DRAFT_519315</name>
</gene>